<proteinExistence type="predicted"/>
<keyword evidence="2" id="KW-1185">Reference proteome</keyword>
<sequence length="112" mass="13075">MEIKAVKREYQMQQWKRIFQERQESGLTVKAWCTEREISENSYYYHLKKYRRAACNMLESGQPDCLVEIPLKPEAASAHAQLRLTTSAGTLEISDADPDVLRQILRVMFHAE</sequence>
<dbReference type="EMBL" id="JACOPK010000001">
    <property type="protein sequence ID" value="MBC5694610.1"/>
    <property type="molecule type" value="Genomic_DNA"/>
</dbReference>
<accession>A0ABR7GJY7</accession>
<name>A0ABR7GJY7_9FIRM</name>
<dbReference type="NCBIfam" id="NF047593">
    <property type="entry name" value="IS66_ISAeme5_TnpA"/>
    <property type="match status" value="1"/>
</dbReference>
<reference evidence="1 2" key="1">
    <citation type="submission" date="2020-08" db="EMBL/GenBank/DDBJ databases">
        <title>Genome public.</title>
        <authorList>
            <person name="Liu C."/>
            <person name="Sun Q."/>
        </authorList>
    </citation>
    <scope>NUCLEOTIDE SEQUENCE [LARGE SCALE GENOMIC DNA]</scope>
    <source>
        <strain evidence="1 2">M2</strain>
    </source>
</reference>
<evidence type="ECO:0008006" key="3">
    <source>
        <dbReference type="Google" id="ProtNLM"/>
    </source>
</evidence>
<evidence type="ECO:0000313" key="1">
    <source>
        <dbReference type="EMBL" id="MBC5694610.1"/>
    </source>
</evidence>
<evidence type="ECO:0000313" key="2">
    <source>
        <dbReference type="Proteomes" id="UP000641741"/>
    </source>
</evidence>
<dbReference type="Proteomes" id="UP000641741">
    <property type="component" value="Unassembled WGS sequence"/>
</dbReference>
<organism evidence="1 2">
    <name type="scientific">Agathobaculum hominis</name>
    <dbReference type="NCBI Taxonomy" id="2763014"/>
    <lineage>
        <taxon>Bacteria</taxon>
        <taxon>Bacillati</taxon>
        <taxon>Bacillota</taxon>
        <taxon>Clostridia</taxon>
        <taxon>Eubacteriales</taxon>
        <taxon>Butyricicoccaceae</taxon>
        <taxon>Agathobaculum</taxon>
    </lineage>
</organism>
<comment type="caution">
    <text evidence="1">The sequence shown here is derived from an EMBL/GenBank/DDBJ whole genome shotgun (WGS) entry which is preliminary data.</text>
</comment>
<gene>
    <name evidence="1" type="ORF">H8S02_01395</name>
</gene>
<dbReference type="RefSeq" id="WP_186968897.1">
    <property type="nucleotide sequence ID" value="NZ_JACOPK010000001.1"/>
</dbReference>
<protein>
    <recommendedName>
        <fullName evidence="3">Transposase</fullName>
    </recommendedName>
</protein>